<protein>
    <submittedName>
        <fullName evidence="2">Uncharacterized protein</fullName>
    </submittedName>
</protein>
<dbReference type="EMBL" id="JATAAI010000012">
    <property type="protein sequence ID" value="KAK1741641.1"/>
    <property type="molecule type" value="Genomic_DNA"/>
</dbReference>
<reference evidence="2" key="1">
    <citation type="submission" date="2021-01" db="EMBL/GenBank/DDBJ databases">
        <authorList>
            <person name="Corre E."/>
            <person name="Pelletier E."/>
            <person name="Niang G."/>
            <person name="Scheremetjew M."/>
            <person name="Finn R."/>
            <person name="Kale V."/>
            <person name="Holt S."/>
            <person name="Cochrane G."/>
            <person name="Meng A."/>
            <person name="Brown T."/>
            <person name="Cohen L."/>
        </authorList>
    </citation>
    <scope>NUCLEOTIDE SEQUENCE</scope>
    <source>
        <strain evidence="2">SM1012Den-03</strain>
    </source>
</reference>
<name>A0A7S2PDT5_9STRA</name>
<sequence length="255" mass="27668">MTTSSSADATLCPYTLKPISSIDKSELAVINPEESECGHKCSLPHLISYIHDASAGSTHSCPVCLQSKVTVVCDGNAADRVLRGEPHGENDAQERVVCLRYGPIHYYLSLQSTSSRITATSCALSRIGVVLGVDIKHGMKIIHNGKIIYPDKTNNDVSEKILSISSLDIAKKRKKPSLVVIGIRKRQLYSQGSKSNAAAGVQGVIFAIVGMLTPRALWSNMSWGIGWTINTTKSLLGALYLFAKSMLYPPQHRDE</sequence>
<evidence type="ECO:0000256" key="1">
    <source>
        <dbReference type="SAM" id="Phobius"/>
    </source>
</evidence>
<evidence type="ECO:0000313" key="4">
    <source>
        <dbReference type="Proteomes" id="UP001224775"/>
    </source>
</evidence>
<feature type="transmembrane region" description="Helical" evidence="1">
    <location>
        <begin position="196"/>
        <end position="218"/>
    </location>
</feature>
<accession>A0A7S2PDT5</accession>
<feature type="transmembrane region" description="Helical" evidence="1">
    <location>
        <begin position="224"/>
        <end position="243"/>
    </location>
</feature>
<dbReference type="AlphaFoldDB" id="A0A7S2PDT5"/>
<evidence type="ECO:0000313" key="3">
    <source>
        <dbReference type="EMBL" id="KAK1741641.1"/>
    </source>
</evidence>
<keyword evidence="4" id="KW-1185">Reference proteome</keyword>
<dbReference type="EMBL" id="HBGZ01010929">
    <property type="protein sequence ID" value="CAD9593543.1"/>
    <property type="molecule type" value="Transcribed_RNA"/>
</dbReference>
<keyword evidence="1" id="KW-0812">Transmembrane</keyword>
<gene>
    <name evidence="3" type="ORF">QTG54_007214</name>
    <name evidence="2" type="ORF">SMAR0320_LOCUS7858</name>
</gene>
<proteinExistence type="predicted"/>
<keyword evidence="1" id="KW-1133">Transmembrane helix</keyword>
<organism evidence="2">
    <name type="scientific">Skeletonema marinoi</name>
    <dbReference type="NCBI Taxonomy" id="267567"/>
    <lineage>
        <taxon>Eukaryota</taxon>
        <taxon>Sar</taxon>
        <taxon>Stramenopiles</taxon>
        <taxon>Ochrophyta</taxon>
        <taxon>Bacillariophyta</taxon>
        <taxon>Coscinodiscophyceae</taxon>
        <taxon>Thalassiosirophycidae</taxon>
        <taxon>Thalassiosirales</taxon>
        <taxon>Skeletonemataceae</taxon>
        <taxon>Skeletonema</taxon>
        <taxon>Skeletonema marinoi-dohrnii complex</taxon>
    </lineage>
</organism>
<keyword evidence="1" id="KW-0472">Membrane</keyword>
<evidence type="ECO:0000313" key="2">
    <source>
        <dbReference type="EMBL" id="CAD9593543.1"/>
    </source>
</evidence>
<dbReference type="Proteomes" id="UP001224775">
    <property type="component" value="Unassembled WGS sequence"/>
</dbReference>
<reference evidence="3" key="2">
    <citation type="submission" date="2023-06" db="EMBL/GenBank/DDBJ databases">
        <title>Survivors Of The Sea: Transcriptome response of Skeletonema marinoi to long-term dormancy.</title>
        <authorList>
            <person name="Pinder M.I.M."/>
            <person name="Kourtchenko O."/>
            <person name="Robertson E.K."/>
            <person name="Larsson T."/>
            <person name="Maumus F."/>
            <person name="Osuna-Cruz C.M."/>
            <person name="Vancaester E."/>
            <person name="Stenow R."/>
            <person name="Vandepoele K."/>
            <person name="Ploug H."/>
            <person name="Bruchert V."/>
            <person name="Godhe A."/>
            <person name="Topel M."/>
        </authorList>
    </citation>
    <scope>NUCLEOTIDE SEQUENCE</scope>
    <source>
        <strain evidence="3">R05AC</strain>
    </source>
</reference>